<reference evidence="10 11" key="1">
    <citation type="submission" date="2017-03" db="EMBL/GenBank/DDBJ databases">
        <authorList>
            <person name="Afonso C.L."/>
            <person name="Miller P.J."/>
            <person name="Scott M.A."/>
            <person name="Spackman E."/>
            <person name="Goraichik I."/>
            <person name="Dimitrov K.M."/>
            <person name="Suarez D.L."/>
            <person name="Swayne D.E."/>
        </authorList>
    </citation>
    <scope>NUCLEOTIDE SEQUENCE [LARGE SCALE GENOMIC DNA]</scope>
    <source>
        <strain evidence="10 11">CECT 7450</strain>
    </source>
</reference>
<feature type="domain" description="Response regulatory" evidence="8">
    <location>
        <begin position="2"/>
        <end position="116"/>
    </location>
</feature>
<evidence type="ECO:0000256" key="4">
    <source>
        <dbReference type="ARBA" id="ARBA00023125"/>
    </source>
</evidence>
<dbReference type="PROSITE" id="PS51755">
    <property type="entry name" value="OMPR_PHOB"/>
    <property type="match status" value="1"/>
</dbReference>
<dbReference type="InterPro" id="IPR001789">
    <property type="entry name" value="Sig_transdc_resp-reg_receiver"/>
</dbReference>
<dbReference type="InterPro" id="IPR011006">
    <property type="entry name" value="CheY-like_superfamily"/>
</dbReference>
<dbReference type="Gene3D" id="6.10.250.690">
    <property type="match status" value="1"/>
</dbReference>
<keyword evidence="1 6" id="KW-0597">Phosphoprotein</keyword>
<dbReference type="CDD" id="cd19935">
    <property type="entry name" value="REC_OmpR_CusR-like"/>
    <property type="match status" value="1"/>
</dbReference>
<sequence length="225" mass="25370">MKILLAEDDPKSAEYIRNGLIEQGFAVDWVTDGREALTHCLYNEVDLAIVDRMMPGMDGLSVVKALRVSKSDLPVIFLTALSDVDDRVEGLMAGGDDYMTKPFHFSELMARITALSRRPKQASQHTSLKVHDLELDLLSRTAIRQGQVIDLLNKEFALLQLLMEAPGRVISRTMILEKVWDFTFDPGTTVVETHISKLRQKVDKPFDVALIQTVRNMGYTIRAPR</sequence>
<organism evidence="10 11">
    <name type="scientific">Roseovarius albus</name>
    <dbReference type="NCBI Taxonomy" id="1247867"/>
    <lineage>
        <taxon>Bacteria</taxon>
        <taxon>Pseudomonadati</taxon>
        <taxon>Pseudomonadota</taxon>
        <taxon>Alphaproteobacteria</taxon>
        <taxon>Rhodobacterales</taxon>
        <taxon>Roseobacteraceae</taxon>
        <taxon>Roseovarius</taxon>
    </lineage>
</organism>
<dbReference type="Pfam" id="PF00072">
    <property type="entry name" value="Response_reg"/>
    <property type="match status" value="1"/>
</dbReference>
<dbReference type="GO" id="GO:0000156">
    <property type="term" value="F:phosphorelay response regulator activity"/>
    <property type="evidence" value="ECO:0007669"/>
    <property type="project" value="TreeGrafter"/>
</dbReference>
<dbReference type="PANTHER" id="PTHR48111:SF76">
    <property type="entry name" value="TWO-COMPONENT RESPONSE REGULATOR"/>
    <property type="match status" value="1"/>
</dbReference>
<dbReference type="InterPro" id="IPR001867">
    <property type="entry name" value="OmpR/PhoB-type_DNA-bd"/>
</dbReference>
<dbReference type="OrthoDB" id="9802426at2"/>
<feature type="modified residue" description="4-aspartylphosphate" evidence="6">
    <location>
        <position position="51"/>
    </location>
</feature>
<evidence type="ECO:0000256" key="7">
    <source>
        <dbReference type="PROSITE-ProRule" id="PRU01091"/>
    </source>
</evidence>
<dbReference type="EMBL" id="FWFX01000001">
    <property type="protein sequence ID" value="SLN11781.1"/>
    <property type="molecule type" value="Genomic_DNA"/>
</dbReference>
<evidence type="ECO:0000256" key="2">
    <source>
        <dbReference type="ARBA" id="ARBA00023012"/>
    </source>
</evidence>
<protein>
    <submittedName>
        <fullName evidence="10">Transcriptional activator protein CopR</fullName>
    </submittedName>
</protein>
<dbReference type="SUPFAM" id="SSF52172">
    <property type="entry name" value="CheY-like"/>
    <property type="match status" value="1"/>
</dbReference>
<evidence type="ECO:0000259" key="8">
    <source>
        <dbReference type="PROSITE" id="PS50110"/>
    </source>
</evidence>
<proteinExistence type="predicted"/>
<evidence type="ECO:0000313" key="11">
    <source>
        <dbReference type="Proteomes" id="UP000193061"/>
    </source>
</evidence>
<feature type="DNA-binding region" description="OmpR/PhoB-type" evidence="7">
    <location>
        <begin position="125"/>
        <end position="223"/>
    </location>
</feature>
<feature type="domain" description="OmpR/PhoB-type" evidence="9">
    <location>
        <begin position="125"/>
        <end position="223"/>
    </location>
</feature>
<accession>A0A1X6Y6X2</accession>
<keyword evidence="4 7" id="KW-0238">DNA-binding</keyword>
<dbReference type="GO" id="GO:0032993">
    <property type="term" value="C:protein-DNA complex"/>
    <property type="evidence" value="ECO:0007669"/>
    <property type="project" value="TreeGrafter"/>
</dbReference>
<evidence type="ECO:0000256" key="3">
    <source>
        <dbReference type="ARBA" id="ARBA00023015"/>
    </source>
</evidence>
<dbReference type="GO" id="GO:0006355">
    <property type="term" value="P:regulation of DNA-templated transcription"/>
    <property type="evidence" value="ECO:0007669"/>
    <property type="project" value="InterPro"/>
</dbReference>
<gene>
    <name evidence="10" type="primary">copR</name>
    <name evidence="10" type="ORF">ROA7450_00113</name>
</gene>
<dbReference type="AlphaFoldDB" id="A0A1X6Y6X2"/>
<dbReference type="PROSITE" id="PS50110">
    <property type="entry name" value="RESPONSE_REGULATORY"/>
    <property type="match status" value="1"/>
</dbReference>
<evidence type="ECO:0000313" key="10">
    <source>
        <dbReference type="EMBL" id="SLN11781.1"/>
    </source>
</evidence>
<dbReference type="GO" id="GO:0000976">
    <property type="term" value="F:transcription cis-regulatory region binding"/>
    <property type="evidence" value="ECO:0007669"/>
    <property type="project" value="TreeGrafter"/>
</dbReference>
<dbReference type="CDD" id="cd00383">
    <property type="entry name" value="trans_reg_C"/>
    <property type="match status" value="1"/>
</dbReference>
<keyword evidence="2" id="KW-0902">Two-component regulatory system</keyword>
<dbReference type="Gene3D" id="1.10.10.10">
    <property type="entry name" value="Winged helix-like DNA-binding domain superfamily/Winged helix DNA-binding domain"/>
    <property type="match status" value="1"/>
</dbReference>
<dbReference type="SMART" id="SM00448">
    <property type="entry name" value="REC"/>
    <property type="match status" value="1"/>
</dbReference>
<dbReference type="Pfam" id="PF00486">
    <property type="entry name" value="Trans_reg_C"/>
    <property type="match status" value="1"/>
</dbReference>
<evidence type="ECO:0000259" key="9">
    <source>
        <dbReference type="PROSITE" id="PS51755"/>
    </source>
</evidence>
<dbReference type="FunFam" id="1.10.10.10:FF:000005">
    <property type="entry name" value="Two-component system response regulator"/>
    <property type="match status" value="1"/>
</dbReference>
<dbReference type="SMART" id="SM00862">
    <property type="entry name" value="Trans_reg_C"/>
    <property type="match status" value="1"/>
</dbReference>
<dbReference type="Gene3D" id="3.40.50.2300">
    <property type="match status" value="1"/>
</dbReference>
<keyword evidence="5" id="KW-0804">Transcription</keyword>
<dbReference type="PANTHER" id="PTHR48111">
    <property type="entry name" value="REGULATOR OF RPOS"/>
    <property type="match status" value="1"/>
</dbReference>
<keyword evidence="11" id="KW-1185">Reference proteome</keyword>
<dbReference type="Proteomes" id="UP000193061">
    <property type="component" value="Unassembled WGS sequence"/>
</dbReference>
<evidence type="ECO:0000256" key="1">
    <source>
        <dbReference type="ARBA" id="ARBA00022553"/>
    </source>
</evidence>
<evidence type="ECO:0000256" key="5">
    <source>
        <dbReference type="ARBA" id="ARBA00023163"/>
    </source>
</evidence>
<keyword evidence="3" id="KW-0805">Transcription regulation</keyword>
<name>A0A1X6Y6X2_9RHOB</name>
<dbReference type="InterPro" id="IPR036388">
    <property type="entry name" value="WH-like_DNA-bd_sf"/>
</dbReference>
<dbReference type="GO" id="GO:0005829">
    <property type="term" value="C:cytosol"/>
    <property type="evidence" value="ECO:0007669"/>
    <property type="project" value="TreeGrafter"/>
</dbReference>
<dbReference type="RefSeq" id="WP_085803675.1">
    <property type="nucleotide sequence ID" value="NZ_FWFX01000001.1"/>
</dbReference>
<dbReference type="InterPro" id="IPR039420">
    <property type="entry name" value="WalR-like"/>
</dbReference>
<evidence type="ECO:0000256" key="6">
    <source>
        <dbReference type="PROSITE-ProRule" id="PRU00169"/>
    </source>
</evidence>